<dbReference type="EMBL" id="UINC01001732">
    <property type="protein sequence ID" value="SUZ87599.1"/>
    <property type="molecule type" value="Genomic_DNA"/>
</dbReference>
<evidence type="ECO:0000256" key="4">
    <source>
        <dbReference type="ARBA" id="ARBA00022692"/>
    </source>
</evidence>
<dbReference type="Gene3D" id="1.20.1600.10">
    <property type="entry name" value="Outer membrane efflux proteins (OEP)"/>
    <property type="match status" value="1"/>
</dbReference>
<comment type="subcellular location">
    <subcellularLocation>
        <location evidence="1">Cell outer membrane</location>
    </subcellularLocation>
</comment>
<dbReference type="GO" id="GO:1990281">
    <property type="term" value="C:efflux pump complex"/>
    <property type="evidence" value="ECO:0007669"/>
    <property type="project" value="TreeGrafter"/>
</dbReference>
<keyword evidence="2" id="KW-0813">Transport</keyword>
<protein>
    <recommendedName>
        <fullName evidence="9">TolC family protein</fullName>
    </recommendedName>
</protein>
<evidence type="ECO:0008006" key="9">
    <source>
        <dbReference type="Google" id="ProtNLM"/>
    </source>
</evidence>
<accession>A0A381R9T5</accession>
<dbReference type="PANTHER" id="PTHR30026:SF23">
    <property type="entry name" value="TO APRF-PUTATIVE OUTER MEMBRANE EFFLUX PROTEIN OR SECRETED ALKALINE PHOSPHATASE-RELATED"/>
    <property type="match status" value="1"/>
</dbReference>
<dbReference type="GO" id="GO:0015288">
    <property type="term" value="F:porin activity"/>
    <property type="evidence" value="ECO:0007669"/>
    <property type="project" value="TreeGrafter"/>
</dbReference>
<proteinExistence type="predicted"/>
<name>A0A381R9T5_9ZZZZ</name>
<sequence length="565" mass="61719">MSLTGQKKERHMRIRQLLVRFYPLVIVTVMMGLLVVPAVSFASPASQQGQQESRRLRLSLEEAVRLALRQNLDIAFIDYDRDIAHQSIITAEGLFDPILGVGTPGTPAIVGTVASGFGQTAPPIGGVGFSSSESPSTTALAGAPVSESQGFNTQVRFTQQFDFGFNYQLGYNIGRSTSNSTFTNLNPSWNNTFGFAFAQPLLRGRGKEASGAQLLLAKRNAEVSDHVFRTQVETVLFGVVQTYWELVFARRNLEVSERSLQLAQDQLGRTQVQVEVGMLAPIEGTQAEVAVAQRRNELIIARNGVEDATDNLKVLLKAESLPDGWETVIDLTDPPEITPRQADIDEEIQTALANRPEIATARAQIAARQVEVNVTRNSMLPALDVVGGISFVGVGGDTIVREPFPGQKIIEILPGGYGDALSALYGFGFSTWRVGFNFSMPIGNTTAKGNYAQATLNEDKARTELERSEQQAILEVRQAVRAVAAAGELVVSTAKTRELAEQQLTIEQDRFDVGMSTNFEVLAFQDELRRAQAQELRAMIDYRNAQALLSRVTGAITEAWGIQIQ</sequence>
<keyword evidence="6" id="KW-0998">Cell outer membrane</keyword>
<dbReference type="GO" id="GO:0009279">
    <property type="term" value="C:cell outer membrane"/>
    <property type="evidence" value="ECO:0007669"/>
    <property type="project" value="UniProtKB-SubCell"/>
</dbReference>
<dbReference type="InterPro" id="IPR051906">
    <property type="entry name" value="TolC-like"/>
</dbReference>
<feature type="transmembrane region" description="Helical" evidence="7">
    <location>
        <begin position="21"/>
        <end position="42"/>
    </location>
</feature>
<dbReference type="PANTHER" id="PTHR30026">
    <property type="entry name" value="OUTER MEMBRANE PROTEIN TOLC"/>
    <property type="match status" value="1"/>
</dbReference>
<keyword evidence="3" id="KW-1134">Transmembrane beta strand</keyword>
<evidence type="ECO:0000256" key="5">
    <source>
        <dbReference type="ARBA" id="ARBA00023136"/>
    </source>
</evidence>
<keyword evidence="5 7" id="KW-0472">Membrane</keyword>
<reference evidence="8" key="1">
    <citation type="submission" date="2018-05" db="EMBL/GenBank/DDBJ databases">
        <authorList>
            <person name="Lanie J.A."/>
            <person name="Ng W.-L."/>
            <person name="Kazmierczak K.M."/>
            <person name="Andrzejewski T.M."/>
            <person name="Davidsen T.M."/>
            <person name="Wayne K.J."/>
            <person name="Tettelin H."/>
            <person name="Glass J.I."/>
            <person name="Rusch D."/>
            <person name="Podicherti R."/>
            <person name="Tsui H.-C.T."/>
            <person name="Winkler M.E."/>
        </authorList>
    </citation>
    <scope>NUCLEOTIDE SEQUENCE</scope>
</reference>
<dbReference type="InterPro" id="IPR003423">
    <property type="entry name" value="OMP_efflux"/>
</dbReference>
<dbReference type="AlphaFoldDB" id="A0A381R9T5"/>
<keyword evidence="4 7" id="KW-0812">Transmembrane</keyword>
<dbReference type="SUPFAM" id="SSF56954">
    <property type="entry name" value="Outer membrane efflux proteins (OEP)"/>
    <property type="match status" value="1"/>
</dbReference>
<evidence type="ECO:0000313" key="8">
    <source>
        <dbReference type="EMBL" id="SUZ87599.1"/>
    </source>
</evidence>
<organism evidence="8">
    <name type="scientific">marine metagenome</name>
    <dbReference type="NCBI Taxonomy" id="408172"/>
    <lineage>
        <taxon>unclassified sequences</taxon>
        <taxon>metagenomes</taxon>
        <taxon>ecological metagenomes</taxon>
    </lineage>
</organism>
<gene>
    <name evidence="8" type="ORF">METZ01_LOCUS40453</name>
</gene>
<evidence type="ECO:0000256" key="1">
    <source>
        <dbReference type="ARBA" id="ARBA00004442"/>
    </source>
</evidence>
<evidence type="ECO:0000256" key="6">
    <source>
        <dbReference type="ARBA" id="ARBA00023237"/>
    </source>
</evidence>
<keyword evidence="7" id="KW-1133">Transmembrane helix</keyword>
<evidence type="ECO:0000256" key="3">
    <source>
        <dbReference type="ARBA" id="ARBA00022452"/>
    </source>
</evidence>
<dbReference type="GO" id="GO:0015562">
    <property type="term" value="F:efflux transmembrane transporter activity"/>
    <property type="evidence" value="ECO:0007669"/>
    <property type="project" value="InterPro"/>
</dbReference>
<evidence type="ECO:0000256" key="7">
    <source>
        <dbReference type="SAM" id="Phobius"/>
    </source>
</evidence>
<dbReference type="Pfam" id="PF02321">
    <property type="entry name" value="OEP"/>
    <property type="match status" value="2"/>
</dbReference>
<evidence type="ECO:0000256" key="2">
    <source>
        <dbReference type="ARBA" id="ARBA00022448"/>
    </source>
</evidence>